<feature type="coiled-coil region" evidence="4">
    <location>
        <begin position="1193"/>
        <end position="1224"/>
    </location>
</feature>
<dbReference type="SUPFAM" id="SSF143575">
    <property type="entry name" value="GAS2 domain-like"/>
    <property type="match status" value="1"/>
</dbReference>
<evidence type="ECO:0000256" key="4">
    <source>
        <dbReference type="SAM" id="Coils"/>
    </source>
</evidence>
<feature type="compositionally biased region" description="Basic and acidic residues" evidence="5">
    <location>
        <begin position="486"/>
        <end position="495"/>
    </location>
</feature>
<gene>
    <name evidence="8" type="ORF">O0I10_000348</name>
</gene>
<dbReference type="InterPro" id="IPR036534">
    <property type="entry name" value="GAR_dom_sf"/>
</dbReference>
<evidence type="ECO:0000256" key="2">
    <source>
        <dbReference type="ARBA" id="ARBA00022490"/>
    </source>
</evidence>
<evidence type="ECO:0000256" key="5">
    <source>
        <dbReference type="SAM" id="MobiDB-lite"/>
    </source>
</evidence>
<dbReference type="InterPro" id="IPR003108">
    <property type="entry name" value="GAR_dom"/>
</dbReference>
<dbReference type="SMART" id="SM00033">
    <property type="entry name" value="CH"/>
    <property type="match status" value="2"/>
</dbReference>
<evidence type="ECO:0000259" key="6">
    <source>
        <dbReference type="PROSITE" id="PS50021"/>
    </source>
</evidence>
<feature type="domain" description="Calponin-homology (CH)" evidence="6">
    <location>
        <begin position="82"/>
        <end position="190"/>
    </location>
</feature>
<feature type="region of interest" description="Disordered" evidence="5">
    <location>
        <begin position="3000"/>
        <end position="3056"/>
    </location>
</feature>
<feature type="compositionally biased region" description="Low complexity" evidence="5">
    <location>
        <begin position="2440"/>
        <end position="2454"/>
    </location>
</feature>
<comment type="subcellular location">
    <subcellularLocation>
        <location evidence="1">Cytoplasm</location>
        <location evidence="1">Cytoskeleton</location>
    </subcellularLocation>
</comment>
<organism evidence="8 9">
    <name type="scientific">Lichtheimia ornata</name>
    <dbReference type="NCBI Taxonomy" id="688661"/>
    <lineage>
        <taxon>Eukaryota</taxon>
        <taxon>Fungi</taxon>
        <taxon>Fungi incertae sedis</taxon>
        <taxon>Mucoromycota</taxon>
        <taxon>Mucoromycotina</taxon>
        <taxon>Mucoromycetes</taxon>
        <taxon>Mucorales</taxon>
        <taxon>Lichtheimiaceae</taxon>
        <taxon>Lichtheimia</taxon>
    </lineage>
</organism>
<feature type="coiled-coil region" evidence="4">
    <location>
        <begin position="2501"/>
        <end position="2552"/>
    </location>
</feature>
<feature type="coiled-coil region" evidence="4">
    <location>
        <begin position="1934"/>
        <end position="1961"/>
    </location>
</feature>
<evidence type="ECO:0000313" key="9">
    <source>
        <dbReference type="Proteomes" id="UP001234581"/>
    </source>
</evidence>
<keyword evidence="9" id="KW-1185">Reference proteome</keyword>
<dbReference type="PROSITE" id="PS51460">
    <property type="entry name" value="GAR"/>
    <property type="match status" value="1"/>
</dbReference>
<evidence type="ECO:0008006" key="10">
    <source>
        <dbReference type="Google" id="ProtNLM"/>
    </source>
</evidence>
<dbReference type="Gene3D" id="3.30.920.20">
    <property type="entry name" value="Gas2-like domain"/>
    <property type="match status" value="1"/>
</dbReference>
<comment type="caution">
    <text evidence="8">The sequence shown here is derived from an EMBL/GenBank/DDBJ whole genome shotgun (WGS) entry which is preliminary data.</text>
</comment>
<dbReference type="GeneID" id="83207770"/>
<reference evidence="8 9" key="1">
    <citation type="submission" date="2023-03" db="EMBL/GenBank/DDBJ databases">
        <title>Genome sequence of Lichtheimia ornata CBS 291.66.</title>
        <authorList>
            <person name="Mohabir J.T."/>
            <person name="Shea T.P."/>
            <person name="Kurbessoian T."/>
            <person name="Berby B."/>
            <person name="Fontaine J."/>
            <person name="Livny J."/>
            <person name="Gnirke A."/>
            <person name="Stajich J.E."/>
            <person name="Cuomo C.A."/>
        </authorList>
    </citation>
    <scope>NUCLEOTIDE SEQUENCE [LARGE SCALE GENOMIC DNA]</scope>
    <source>
        <strain evidence="8">CBS 291.66</strain>
    </source>
</reference>
<feature type="compositionally biased region" description="Polar residues" evidence="5">
    <location>
        <begin position="1"/>
        <end position="12"/>
    </location>
</feature>
<dbReference type="GO" id="GO:0005856">
    <property type="term" value="C:cytoskeleton"/>
    <property type="evidence" value="ECO:0007669"/>
    <property type="project" value="UniProtKB-SubCell"/>
</dbReference>
<feature type="region of interest" description="Disordered" evidence="5">
    <location>
        <begin position="3132"/>
        <end position="3192"/>
    </location>
</feature>
<keyword evidence="2" id="KW-0963">Cytoplasm</keyword>
<feature type="domain" description="GAR" evidence="7">
    <location>
        <begin position="3056"/>
        <end position="3130"/>
    </location>
</feature>
<dbReference type="Pfam" id="PF00307">
    <property type="entry name" value="CH"/>
    <property type="match status" value="2"/>
</dbReference>
<feature type="compositionally biased region" description="Polar residues" evidence="5">
    <location>
        <begin position="3132"/>
        <end position="3141"/>
    </location>
</feature>
<dbReference type="PROSITE" id="PS50021">
    <property type="entry name" value="CH"/>
    <property type="match status" value="2"/>
</dbReference>
<dbReference type="GO" id="GO:0008017">
    <property type="term" value="F:microtubule binding"/>
    <property type="evidence" value="ECO:0007669"/>
    <property type="project" value="InterPro"/>
</dbReference>
<feature type="compositionally biased region" description="Polar residues" evidence="5">
    <location>
        <begin position="49"/>
        <end position="59"/>
    </location>
</feature>
<feature type="compositionally biased region" description="Low complexity" evidence="5">
    <location>
        <begin position="218"/>
        <end position="231"/>
    </location>
</feature>
<evidence type="ECO:0000256" key="3">
    <source>
        <dbReference type="ARBA" id="ARBA00023212"/>
    </source>
</evidence>
<keyword evidence="3" id="KW-0206">Cytoskeleton</keyword>
<dbReference type="InterPro" id="IPR001715">
    <property type="entry name" value="CH_dom"/>
</dbReference>
<dbReference type="SMART" id="SM00243">
    <property type="entry name" value="GAS2"/>
    <property type="match status" value="1"/>
</dbReference>
<dbReference type="RefSeq" id="XP_058348982.1">
    <property type="nucleotide sequence ID" value="XM_058480459.1"/>
</dbReference>
<feature type="region of interest" description="Disordered" evidence="5">
    <location>
        <begin position="1"/>
        <end position="68"/>
    </location>
</feature>
<accession>A0AAD7Y5E1</accession>
<dbReference type="InterPro" id="IPR036872">
    <property type="entry name" value="CH_dom_sf"/>
</dbReference>
<sequence>MTSSSSSARTNLPSSSTPSSPSIAPTAGGGGGTTIALKQRRGSLLRGDITTSPSTTIRNGKSRGGGALSDDLVRNLGLDYDEVQKRTLKRWVNAKLSMAEDADHVDRIEKDLKDGKRLLKLLSVVSGQSAPKPERMNMRIHQLSNVAQALAFLQKQIHPDILPDIGNEAIVNGDVKKTLALIFFIMLKFQVQLIINDHGDDYMTSLAQLSERHDNDDIPPSSIIDLEQSPSTPRPTPASSNNRRHNTTIADKATSSTTASSEAKLALLYWVRIQLEDYIAANIVPPIQDFSRSWRTGLAFCLLLHRHDPSLIPDLLTHHIHSDMSEKRTWHTLLTMAFDLAESHLSVPRYLEPQDLTDVDYPHESSVMMYVSEYYKVMSQVQRQDTEESRKSKTSRRRASIAEAMGDPVTIPDEIQQQPKTPSPIPLPDIVEEPDALMPPPVVEEKPAFANTSPPTTTTTSRTPDEAPIPKPMPSSRRHHPHRHQRESSLPDSDKARIRADLNSRLMMQLTGHLPRGIHPVLDDLLNIHQDVISFINTNTRSIDAIPEVLIQSTEANEYADKMMVIEEQIATKRKQLDAAGRARDTLTSPPEMADDTLIRLTDLQRSQVAKLYEALCDEWEAFQELVQRTRMDLVQLAADLKQVEDGVGVYKQQAQMVKEKIAALQLMLTQVAPRDDQQRIIHPLDGNDATCAVYEKAVSDASMAMEAFDSNEWKKYQRFVRDLVPAIRQAVDTHHGSMHAKRDSLNASYKQTKQRYSMFKRGMVFGSQTTQLDEELEGIQAIMDSQQHKPTTDEAIMDLESRVDAVKNKIIGLREEYYDLFSDQQDQEDKHGFEQRLDQLETRYRRVADWVDQVRIWFIQAGRIRGWIEARIVMLNERNAATEGIDPLGPDFEAPGNAKDIQLEHEQLRRDIERFEADDMTRLRNHVKKLTTITNNDNDTRDKLSPADASTIEITLETLNMLHQLTQLLNKRSIFVDTMMLRIRWEELFASASAWIDTTHHETTQFMHGDARWKKKTCDNNNNDKQPKAEHVIQTLVDLENRISAFDQGAYAQVLDAYQEMEDLYDAAATLPEHLENRQSAFEKSFADLMQRRAFCRKVVEQFLALTDVIAQFDHLVHQGNMLCKSMQEEQSSDDDVFDDQVQAFKERSAYLVSEVAVTSIPYPYQVPGSTAYTKDDELSNRMSNEKIQSVIEEYGMQLAALAEQLEDLLASQRQHLSLQERAKLLYDDMVRMTIWLQDRTYHLQQSSSSSMSLLVEVEEDDDQSSSGMDTEQVSRLEDECRALEAWLQQNEYGRLIERVRAIEEEIDYTNTSTIDRSLLIHTEEELKEQHERLQSAIKQHKKQLAFFKAHIEWQRDWEHANQITMTTAHDLWRFIVDHAMFDPVRVSFASDDDENKLHAALSGFKEKISSDILQHVQARFDTMMTHGQQGLSGNVSTKLKAQHNQLNDKHMGIVSLLEYASKAIDQRISIGHVFGNQQRQIEKGHLILEQSEEEGFGDGDDIEEQVQTFKDEVDAIVDAMTTIENTKFSQPNINFGEQLQWEFDTIDPIEYHARTQCHIQTFMQERQNELRLLEKKVIQLLDDHRHAEKVRQKMQQFNNDILQLNAWIEQRMHHVKDQHMDPLADILDTVVIKSKMEDVNKLLGEMTQIENEKVRPLQSAIAQLLKERDDDAMETLCRHMDNALYHLSYLKNAASSQLATLDAMSKRATWEQQYASTSTRLKALDDQVRYLSKQHESSNIVDLDTRQQSLDQLKQSKDELLENDIQPTQRAYADFKDALDQCSGGGIAMPIQIEVCLDSLDRTMKKVDNAFDNMQQRLDFARKCQTLENDIDQALASLTQQHTHLQDFIQHKARWHTNDKHDVNYGQLQKEGEDFTSWFESFQQHTIDSLQHQCHTLDTPMTTLPDTLRMKLLQLEEKALIFNHHAQFAKDIINQADTVDKILQRANELERKATSIQDELLGDNASSLGAKEHVQRFQQQTYEIRQQVSSDVPYPKRQQHQQEEDDDFVDIQIQDESMNAEIKDMLAAKCSLLDDLAVGLEQQLSCKERMSRCKVLLEGCKHHATSVQDWIKEKGKSVEEQRDILLKRPNPVPLIQLQQAISTMSGLERVMNAKDNAMMVLDSQFEACLTAFDAMPDDDQQQYQSLADEFDLVSRTYEHTQNAWSALHEDLITTIAALTSILAPTMVHHRAEKLVQQLTQLEETIDSYQRQHDDELTDDQIAQWQKQVDKLDTNGYQKLLQELESASTSTSSAKEVPLNAAKTQLDGASDIILGIRSLLTQLYDAVNLSKLHKTYAENANVVSSLMTRAQELLDSICDQFSVMTADNHHVQRQSLLAAHRDAQQQCNECKDAFDDLCGYFEFATKQQSDEDGGMDGIHRQIENQWNGVQEGQERLALLLNRSDRWVERYDALEKLQRSLSTVQRDLSGGGSRFKKHTSTSTLYNSSTSSRSSSNDEANILDNLGKRLTAIEQELDRVLRYAQQRDADDMKNSKAFSTHCEKMKEDLEKCRSTLAKRQRDMEEARLLGLYSDEIKQQCRRCEEQIQILKQQTNANPGIADKKPSTMRNIMKSYGETLTRAKQVHRRCKESIQKGGVIAERSRTLVDTYRFSQLEVERLKRPLEKNISQLQQRIHDEDEYLNVLKSVCKCVEDEIELMTRLNEYKATIARYSRSARMTWARRPSSSLLPSPDLPEFDRRFEAMGSLVASFMLSGNEIKGHLQGGRLSDSPRADAVTQSIDRHQEAVQREWSAVKMSAHNTRGKLEELYMRQQASTKLKETMRHANDLRQRVQSLHLTGSKSISMEKQELRSIQDDMQTGTLAKKIREVDALLSRNMVSSDQQMKRQRQELHSLVTELTKLVHERQAQAEVEGNITVFMGIVDRMDEQIIQLSRLIESCAPHHARVTDQRFNKADLQGLLRRLVHGYKQLAPQIADSVTAAKAEARKQFIDQEQRVSDRLEKTLKHWTRAQSEAASREKELQACINQLGHEFFTKLAMTKSTSNKSAKPPIAPRYGGGFRSSTLSVDNRQHKRTTPTHSTSRHRNSKGSPPKYVVSDPKNELDVQLGKIVNDSPYRMKIKMVPGEVGKYWFGEDQPRLVYCRILPSKMVMVRVGGGWEELSSFLKSHGNLQPIHTRSTASDRSNVSVDEGGGSESGSLTSSTAPVTIQGGGGSNNTSSSSSSHHGGSHSTGFVEGDKYIQFDDEGNHIAVKMSKAQDTARIPLSNIRRFA</sequence>
<feature type="coiled-coil region" evidence="4">
    <location>
        <begin position="2193"/>
        <end position="2220"/>
    </location>
</feature>
<dbReference type="PANTHER" id="PTHR11915">
    <property type="entry name" value="SPECTRIN/FILAMIN RELATED CYTOSKELETAL PROTEIN"/>
    <property type="match status" value="1"/>
</dbReference>
<protein>
    <recommendedName>
        <fullName evidence="10">Calponin-homology (CH) domain-containing protein</fullName>
    </recommendedName>
</protein>
<dbReference type="SUPFAM" id="SSF47576">
    <property type="entry name" value="Calponin-homology domain, CH-domain"/>
    <property type="match status" value="1"/>
</dbReference>
<keyword evidence="4" id="KW-0175">Coiled coil</keyword>
<feature type="region of interest" description="Disordered" evidence="5">
    <location>
        <begin position="2427"/>
        <end position="2458"/>
    </location>
</feature>
<dbReference type="Proteomes" id="UP001234581">
    <property type="component" value="Unassembled WGS sequence"/>
</dbReference>
<dbReference type="EMBL" id="JARTCD010000001">
    <property type="protein sequence ID" value="KAJ8664070.1"/>
    <property type="molecule type" value="Genomic_DNA"/>
</dbReference>
<name>A0AAD7Y5E1_9FUNG</name>
<dbReference type="Gene3D" id="1.10.418.10">
    <property type="entry name" value="Calponin-like domain"/>
    <property type="match status" value="2"/>
</dbReference>
<feature type="compositionally biased region" description="Low complexity" evidence="5">
    <location>
        <begin position="3173"/>
        <end position="3190"/>
    </location>
</feature>
<feature type="compositionally biased region" description="Low complexity" evidence="5">
    <location>
        <begin position="13"/>
        <end position="26"/>
    </location>
</feature>
<feature type="region of interest" description="Disordered" evidence="5">
    <location>
        <begin position="213"/>
        <end position="255"/>
    </location>
</feature>
<evidence type="ECO:0000259" key="7">
    <source>
        <dbReference type="PROSITE" id="PS51460"/>
    </source>
</evidence>
<proteinExistence type="predicted"/>
<feature type="compositionally biased region" description="Basic residues" evidence="5">
    <location>
        <begin position="476"/>
        <end position="485"/>
    </location>
</feature>
<evidence type="ECO:0000313" key="8">
    <source>
        <dbReference type="EMBL" id="KAJ8664070.1"/>
    </source>
</evidence>
<feature type="domain" description="Calponin-homology (CH)" evidence="6">
    <location>
        <begin position="261"/>
        <end position="379"/>
    </location>
</feature>
<feature type="region of interest" description="Disordered" evidence="5">
    <location>
        <begin position="380"/>
        <end position="495"/>
    </location>
</feature>
<feature type="compositionally biased region" description="Basic residues" evidence="5">
    <location>
        <begin position="3029"/>
        <end position="3045"/>
    </location>
</feature>
<evidence type="ECO:0000256" key="1">
    <source>
        <dbReference type="ARBA" id="ARBA00004245"/>
    </source>
</evidence>
<dbReference type="Pfam" id="PF02187">
    <property type="entry name" value="GAS2"/>
    <property type="match status" value="1"/>
</dbReference>
<feature type="compositionally biased region" description="Low complexity" evidence="5">
    <location>
        <begin position="452"/>
        <end position="462"/>
    </location>
</feature>